<proteinExistence type="predicted"/>
<dbReference type="AlphaFoldDB" id="A0A6B2GXU0"/>
<keyword evidence="2" id="KW-1185">Reference proteome</keyword>
<accession>A0A6B2GXU0</accession>
<dbReference type="RefSeq" id="WP_162345837.1">
    <property type="nucleotide sequence ID" value="NZ_JAAEAA010000008.1"/>
</dbReference>
<gene>
    <name evidence="1" type="ORF">GWO68_07570</name>
</gene>
<dbReference type="EMBL" id="JAAEAA010000008">
    <property type="protein sequence ID" value="NDK55769.1"/>
    <property type="molecule type" value="Genomic_DNA"/>
</dbReference>
<evidence type="ECO:0000313" key="2">
    <source>
        <dbReference type="Proteomes" id="UP000478546"/>
    </source>
</evidence>
<evidence type="ECO:0000313" key="1">
    <source>
        <dbReference type="EMBL" id="NDK55769.1"/>
    </source>
</evidence>
<protein>
    <submittedName>
        <fullName evidence="1">Uncharacterized protein</fullName>
    </submittedName>
</protein>
<name>A0A6B2GXU0_9BACT</name>
<sequence length="118" mass="13341">MKKKQNIANTLFLLVWAAMFCFAVLFTLHKPAPLVYSKTTSSHHQEKLSPEDQKIPLSWTEPTASELAAEQLKSFLSTHFPLSWLCGHAERVCSIKPNKRFITYTGATIRDLVQPNAP</sequence>
<organism evidence="1 2">
    <name type="scientific">Pontibacter fetidus</name>
    <dbReference type="NCBI Taxonomy" id="2700082"/>
    <lineage>
        <taxon>Bacteria</taxon>
        <taxon>Pseudomonadati</taxon>
        <taxon>Bacteroidota</taxon>
        <taxon>Cytophagia</taxon>
        <taxon>Cytophagales</taxon>
        <taxon>Hymenobacteraceae</taxon>
        <taxon>Pontibacter</taxon>
    </lineage>
</organism>
<dbReference type="Proteomes" id="UP000478546">
    <property type="component" value="Unassembled WGS sequence"/>
</dbReference>
<reference evidence="1 2" key="1">
    <citation type="submission" date="2020-01" db="EMBL/GenBank/DDBJ databases">
        <authorList>
            <person name="Kim M.K."/>
        </authorList>
    </citation>
    <scope>NUCLEOTIDE SEQUENCE [LARGE SCALE GENOMIC DNA]</scope>
    <source>
        <strain evidence="1 2">BT213</strain>
    </source>
</reference>
<comment type="caution">
    <text evidence="1">The sequence shown here is derived from an EMBL/GenBank/DDBJ whole genome shotgun (WGS) entry which is preliminary data.</text>
</comment>